<reference evidence="1" key="1">
    <citation type="journal article" date="2020" name="Stud. Mycol.">
        <title>101 Dothideomycetes genomes: a test case for predicting lifestyles and emergence of pathogens.</title>
        <authorList>
            <person name="Haridas S."/>
            <person name="Albert R."/>
            <person name="Binder M."/>
            <person name="Bloem J."/>
            <person name="Labutti K."/>
            <person name="Salamov A."/>
            <person name="Andreopoulos B."/>
            <person name="Baker S."/>
            <person name="Barry K."/>
            <person name="Bills G."/>
            <person name="Bluhm B."/>
            <person name="Cannon C."/>
            <person name="Castanera R."/>
            <person name="Culley D."/>
            <person name="Daum C."/>
            <person name="Ezra D."/>
            <person name="Gonzalez J."/>
            <person name="Henrissat B."/>
            <person name="Kuo A."/>
            <person name="Liang C."/>
            <person name="Lipzen A."/>
            <person name="Lutzoni F."/>
            <person name="Magnuson J."/>
            <person name="Mondo S."/>
            <person name="Nolan M."/>
            <person name="Ohm R."/>
            <person name="Pangilinan J."/>
            <person name="Park H.-J."/>
            <person name="Ramirez L."/>
            <person name="Alfaro M."/>
            <person name="Sun H."/>
            <person name="Tritt A."/>
            <person name="Yoshinaga Y."/>
            <person name="Zwiers L.-H."/>
            <person name="Turgeon B."/>
            <person name="Goodwin S."/>
            <person name="Spatafora J."/>
            <person name="Crous P."/>
            <person name="Grigoriev I."/>
        </authorList>
    </citation>
    <scope>NUCLEOTIDE SEQUENCE</scope>
    <source>
        <strain evidence="1">CBS 122368</strain>
    </source>
</reference>
<evidence type="ECO:0008006" key="3">
    <source>
        <dbReference type="Google" id="ProtNLM"/>
    </source>
</evidence>
<feature type="non-terminal residue" evidence="1">
    <location>
        <position position="1"/>
    </location>
</feature>
<sequence length="130" mass="14986">LNGAVVTRVLKHPQHASTFEVTFFNNYPQLIAAASRKAPLHFHPYQEEHLEVLEVEGDERTLLPDDGTICVRPWTNHRVYPPQNCKFESTKFLLWADQTAETFTLDLIFLTHWYSIQGRVVLQGKGINLL</sequence>
<evidence type="ECO:0000313" key="2">
    <source>
        <dbReference type="Proteomes" id="UP000800094"/>
    </source>
</evidence>
<dbReference type="RefSeq" id="XP_033690171.1">
    <property type="nucleotide sequence ID" value="XM_033823180.1"/>
</dbReference>
<protein>
    <recommendedName>
        <fullName evidence="3">Cupin 2 conserved barrel domain-containing protein</fullName>
    </recommendedName>
</protein>
<keyword evidence="2" id="KW-1185">Reference proteome</keyword>
<gene>
    <name evidence="1" type="ORF">BU26DRAFT_416889</name>
</gene>
<name>A0A6A6IYN9_9PLEO</name>
<dbReference type="Proteomes" id="UP000800094">
    <property type="component" value="Unassembled WGS sequence"/>
</dbReference>
<evidence type="ECO:0000313" key="1">
    <source>
        <dbReference type="EMBL" id="KAF2255167.1"/>
    </source>
</evidence>
<dbReference type="AlphaFoldDB" id="A0A6A6IYN9"/>
<dbReference type="OrthoDB" id="9976870at2759"/>
<proteinExistence type="predicted"/>
<dbReference type="GeneID" id="54576510"/>
<accession>A0A6A6IYN9</accession>
<dbReference type="EMBL" id="ML987190">
    <property type="protein sequence ID" value="KAF2255167.1"/>
    <property type="molecule type" value="Genomic_DNA"/>
</dbReference>
<organism evidence="1 2">
    <name type="scientific">Trematosphaeria pertusa</name>
    <dbReference type="NCBI Taxonomy" id="390896"/>
    <lineage>
        <taxon>Eukaryota</taxon>
        <taxon>Fungi</taxon>
        <taxon>Dikarya</taxon>
        <taxon>Ascomycota</taxon>
        <taxon>Pezizomycotina</taxon>
        <taxon>Dothideomycetes</taxon>
        <taxon>Pleosporomycetidae</taxon>
        <taxon>Pleosporales</taxon>
        <taxon>Massarineae</taxon>
        <taxon>Trematosphaeriaceae</taxon>
        <taxon>Trematosphaeria</taxon>
    </lineage>
</organism>